<feature type="chain" id="PRO_5046786090" evidence="1">
    <location>
        <begin position="25"/>
        <end position="641"/>
    </location>
</feature>
<dbReference type="PANTHER" id="PTHR11647">
    <property type="entry name" value="HYDRANTOINASE/DIHYDROPYRIMIDINASE FAMILY MEMBER"/>
    <property type="match status" value="1"/>
</dbReference>
<protein>
    <submittedName>
        <fullName evidence="3">Amidohydrolase family protein</fullName>
    </submittedName>
</protein>
<name>A0ABU3QCJ2_9SPHN</name>
<dbReference type="InterPro" id="IPR011059">
    <property type="entry name" value="Metal-dep_hydrolase_composite"/>
</dbReference>
<dbReference type="InterPro" id="IPR032466">
    <property type="entry name" value="Metal_Hydrolase"/>
</dbReference>
<gene>
    <name evidence="3" type="ORF">RQX22_17040</name>
</gene>
<dbReference type="Pfam" id="PF07969">
    <property type="entry name" value="Amidohydro_3"/>
    <property type="match status" value="1"/>
</dbReference>
<accession>A0ABU3QCJ2</accession>
<dbReference type="SUPFAM" id="SSF51338">
    <property type="entry name" value="Composite domain of metallo-dependent hydrolases"/>
    <property type="match status" value="1"/>
</dbReference>
<evidence type="ECO:0000313" key="4">
    <source>
        <dbReference type="Proteomes" id="UP001259572"/>
    </source>
</evidence>
<keyword evidence="1" id="KW-0732">Signal</keyword>
<dbReference type="PANTHER" id="PTHR11647:SF1">
    <property type="entry name" value="COLLAPSIN RESPONSE MEDIATOR PROTEIN"/>
    <property type="match status" value="1"/>
</dbReference>
<keyword evidence="4" id="KW-1185">Reference proteome</keyword>
<evidence type="ECO:0000313" key="3">
    <source>
        <dbReference type="EMBL" id="MDT9600670.1"/>
    </source>
</evidence>
<reference evidence="3 4" key="1">
    <citation type="submission" date="2023-05" db="EMBL/GenBank/DDBJ databases">
        <authorList>
            <person name="Guo Y."/>
        </authorList>
    </citation>
    <scope>NUCLEOTIDE SEQUENCE [LARGE SCALE GENOMIC DNA]</scope>
    <source>
        <strain evidence="3 4">GR2756</strain>
    </source>
</reference>
<dbReference type="Gene3D" id="2.30.40.10">
    <property type="entry name" value="Urease, subunit C, domain 1"/>
    <property type="match status" value="1"/>
</dbReference>
<sequence length="641" mass="67455">MMKKRLTGISAAVLALMAGTAAGAAPAYDLIIRSGTILDGSGLLGFEGDVAVKGGHIVAVGDLAGAEAAQVIDASGLMVAPGFINIHSHSEADAVGTAVNTLTQGITTEMINSDGSGAADIGAQLAQFAANGLAENIGAYIGFNYVWTEIVGRDDRRATAGEIGRMRSLIETNLERGAWGVSAGLDYKPGYYAEADEVVKVVSVARPWRTNFPNHDRLRPEEGYSSFKAMQETIAIGEQAGLVPVITHMKSQGAEQGNAPNVIDLMRKATDRGTYVAADIYPYLAGQSGLSSLIIPGWAVDGGRPAMLQRFKDPAIRAKIIAEAERAMKLRFGGPSGVYVINTGEELTKVMSDLNVGAGEAVIRLLEREEMGAILRFGSEADLKALLAYRDSAMACDCGATLRDKVHPRAWGSFPRLFGHYVRDEKIMSWEDAVRKSTALPATIIGSVDRGYLAPGMAADIAIFDPATVTDNATYEAPTKVSEGVRYVLVNGKVALAEGKATGAKGGETLARRFHMPSRPMSVGDRSVSVLAASPGLQVSLAAEQGASDRAAKGHLQILDMGSGITWISRSLGVVQTADDWASLTATVEDNKGNIRPVTVTVDKVRGEAGKKAMPAVIVDFADPSSSALARAVGKPRIQGR</sequence>
<dbReference type="RefSeq" id="WP_315728056.1">
    <property type="nucleotide sequence ID" value="NZ_JAVUPU010000011.1"/>
</dbReference>
<evidence type="ECO:0000259" key="2">
    <source>
        <dbReference type="Pfam" id="PF07969"/>
    </source>
</evidence>
<organism evidence="3 4">
    <name type="scientific">Sphingosinicella rhizophila</name>
    <dbReference type="NCBI Taxonomy" id="3050082"/>
    <lineage>
        <taxon>Bacteria</taxon>
        <taxon>Pseudomonadati</taxon>
        <taxon>Pseudomonadota</taxon>
        <taxon>Alphaproteobacteria</taxon>
        <taxon>Sphingomonadales</taxon>
        <taxon>Sphingosinicellaceae</taxon>
        <taxon>Sphingosinicella</taxon>
    </lineage>
</organism>
<dbReference type="InterPro" id="IPR050378">
    <property type="entry name" value="Metallo-dep_Hydrolases_sf"/>
</dbReference>
<comment type="caution">
    <text evidence="3">The sequence shown here is derived from an EMBL/GenBank/DDBJ whole genome shotgun (WGS) entry which is preliminary data.</text>
</comment>
<feature type="domain" description="Amidohydrolase 3" evidence="2">
    <location>
        <begin position="407"/>
        <end position="494"/>
    </location>
</feature>
<dbReference type="Proteomes" id="UP001259572">
    <property type="component" value="Unassembled WGS sequence"/>
</dbReference>
<dbReference type="SUPFAM" id="SSF51556">
    <property type="entry name" value="Metallo-dependent hydrolases"/>
    <property type="match status" value="1"/>
</dbReference>
<dbReference type="Gene3D" id="3.30.1490.130">
    <property type="entry name" value="D-aminoacylase. Domain 3"/>
    <property type="match status" value="1"/>
</dbReference>
<dbReference type="InterPro" id="IPR023100">
    <property type="entry name" value="D-aminoacylase_insert_dom_sf"/>
</dbReference>
<feature type="signal peptide" evidence="1">
    <location>
        <begin position="1"/>
        <end position="24"/>
    </location>
</feature>
<dbReference type="Gene3D" id="3.20.20.140">
    <property type="entry name" value="Metal-dependent hydrolases"/>
    <property type="match status" value="1"/>
</dbReference>
<dbReference type="EMBL" id="JAVUPU010000011">
    <property type="protein sequence ID" value="MDT9600670.1"/>
    <property type="molecule type" value="Genomic_DNA"/>
</dbReference>
<proteinExistence type="predicted"/>
<evidence type="ECO:0000256" key="1">
    <source>
        <dbReference type="SAM" id="SignalP"/>
    </source>
</evidence>
<dbReference type="InterPro" id="IPR013108">
    <property type="entry name" value="Amidohydro_3"/>
</dbReference>